<gene>
    <name evidence="1" type="ORF">PoMZ_05485</name>
</gene>
<dbReference type="VEuPathDB" id="FungiDB:M_BR32_EuGene_00094981"/>
<dbReference type="OMA" id="VAKKPMG"/>
<dbReference type="SMR" id="A0A4P7NNB7"/>
<dbReference type="AlphaFoldDB" id="A0A4P7NNB7"/>
<evidence type="ECO:0000313" key="1">
    <source>
        <dbReference type="EMBL" id="QBZ63795.1"/>
    </source>
</evidence>
<dbReference type="Proteomes" id="UP000294847">
    <property type="component" value="Chromosome 6"/>
</dbReference>
<organism evidence="1 2">
    <name type="scientific">Pyricularia oryzae</name>
    <name type="common">Rice blast fungus</name>
    <name type="synonym">Magnaporthe oryzae</name>
    <dbReference type="NCBI Taxonomy" id="318829"/>
    <lineage>
        <taxon>Eukaryota</taxon>
        <taxon>Fungi</taxon>
        <taxon>Dikarya</taxon>
        <taxon>Ascomycota</taxon>
        <taxon>Pezizomycotina</taxon>
        <taxon>Sordariomycetes</taxon>
        <taxon>Sordariomycetidae</taxon>
        <taxon>Magnaporthales</taxon>
        <taxon>Pyriculariaceae</taxon>
        <taxon>Pyricularia</taxon>
    </lineage>
</organism>
<proteinExistence type="predicted"/>
<protein>
    <submittedName>
        <fullName evidence="1">Uncharacterized protein</fullName>
    </submittedName>
</protein>
<accession>A0A4P7NNB7</accession>
<evidence type="ECO:0000313" key="2">
    <source>
        <dbReference type="Proteomes" id="UP000294847"/>
    </source>
</evidence>
<name>A0A4P7NNB7_PYROR</name>
<sequence>MSSRLFSVGARVLGHTSPLTRSFQTTTRRFDAVSNATLPARKPVGAFRGGLFGFLFGTTLAGSGVYYYVLQEYKAANDLLTEDIYNLQASVQRLSNYLTTLEDRIEATERRRK</sequence>
<dbReference type="PANTHER" id="PTHR37849">
    <property type="entry name" value="YALI0E11605P"/>
    <property type="match status" value="1"/>
</dbReference>
<reference evidence="1 2" key="1">
    <citation type="journal article" date="2019" name="Mol. Biol. Evol.">
        <title>Blast fungal genomes show frequent chromosomal changes, gene gains and losses, and effector gene turnover.</title>
        <authorList>
            <person name="Gomez Luciano L.B."/>
            <person name="Jason Tsai I."/>
            <person name="Chuma I."/>
            <person name="Tosa Y."/>
            <person name="Chen Y.H."/>
            <person name="Li J.Y."/>
            <person name="Li M.Y."/>
            <person name="Jade Lu M.Y."/>
            <person name="Nakayashiki H."/>
            <person name="Li W.H."/>
        </authorList>
    </citation>
    <scope>NUCLEOTIDE SEQUENCE [LARGE SCALE GENOMIC DNA]</scope>
    <source>
        <strain evidence="1">MZ5-1-6</strain>
    </source>
</reference>
<dbReference type="EMBL" id="CP034209">
    <property type="protein sequence ID" value="QBZ63795.1"/>
    <property type="molecule type" value="Genomic_DNA"/>
</dbReference>
<dbReference type="PANTHER" id="PTHR37849:SF1">
    <property type="entry name" value="YALI0E11605P"/>
    <property type="match status" value="1"/>
</dbReference>